<dbReference type="Proteomes" id="UP000027238">
    <property type="component" value="Unassembled WGS sequence"/>
</dbReference>
<proteinExistence type="predicted"/>
<dbReference type="eggNOG" id="ENOG502T4HS">
    <property type="taxonomic scope" value="Eukaryota"/>
</dbReference>
<dbReference type="AlphaFoldDB" id="A0A066X873"/>
<accession>A0A066X873</accession>
<sequence>MAVTVEERLRQTQANRMAAIASSYPAASSATTATKRRTASSATIPAKRRKEHNAPRKSRSTSAPSMGRRKSSTPSGAAMLALPVRRTPGAPYARVPTFPRRYLDFSHFLWAMRPDKRNPALKAIEDAGVHGEERWRAQHYDPLYATESCKLAFLIQVEKESKGRSGTGTQGGSASKSGDEELEVREHACYRCYTLQPEAAFEDKPAHVIVSSNGGLRHAHTEDMPVIRKGERLLRRFCIECGVRDGIYPRMAVVSSITGDKWVDRDPAVRPLGAKEYNFCLMRQNPPLGGCSLKP</sequence>
<feature type="compositionally biased region" description="Basic residues" evidence="1">
    <location>
        <begin position="46"/>
        <end position="59"/>
    </location>
</feature>
<keyword evidence="3" id="KW-1185">Reference proteome</keyword>
<dbReference type="OrthoDB" id="5232052at2759"/>
<evidence type="ECO:0000313" key="2">
    <source>
        <dbReference type="EMBL" id="KDN61951.1"/>
    </source>
</evidence>
<dbReference type="EMBL" id="JMSE01001369">
    <property type="protein sequence ID" value="KDN61951.1"/>
    <property type="molecule type" value="Genomic_DNA"/>
</dbReference>
<evidence type="ECO:0000256" key="1">
    <source>
        <dbReference type="SAM" id="MobiDB-lite"/>
    </source>
</evidence>
<feature type="region of interest" description="Disordered" evidence="1">
    <location>
        <begin position="161"/>
        <end position="180"/>
    </location>
</feature>
<evidence type="ECO:0000313" key="3">
    <source>
        <dbReference type="Proteomes" id="UP000027238"/>
    </source>
</evidence>
<gene>
    <name evidence="2" type="ORF">CSUB01_05172</name>
</gene>
<name>A0A066X873_COLSU</name>
<feature type="compositionally biased region" description="Low complexity" evidence="1">
    <location>
        <begin position="20"/>
        <end position="43"/>
    </location>
</feature>
<organism evidence="2 3">
    <name type="scientific">Colletotrichum sublineola</name>
    <name type="common">Sorghum anthracnose fungus</name>
    <dbReference type="NCBI Taxonomy" id="1173701"/>
    <lineage>
        <taxon>Eukaryota</taxon>
        <taxon>Fungi</taxon>
        <taxon>Dikarya</taxon>
        <taxon>Ascomycota</taxon>
        <taxon>Pezizomycotina</taxon>
        <taxon>Sordariomycetes</taxon>
        <taxon>Hypocreomycetidae</taxon>
        <taxon>Glomerellales</taxon>
        <taxon>Glomerellaceae</taxon>
        <taxon>Colletotrichum</taxon>
        <taxon>Colletotrichum graminicola species complex</taxon>
    </lineage>
</organism>
<protein>
    <submittedName>
        <fullName evidence="2">Uncharacterized protein</fullName>
    </submittedName>
</protein>
<comment type="caution">
    <text evidence="2">The sequence shown here is derived from an EMBL/GenBank/DDBJ whole genome shotgun (WGS) entry which is preliminary data.</text>
</comment>
<reference evidence="3" key="1">
    <citation type="journal article" date="2014" name="Genome Announc.">
        <title>Draft genome sequence of Colletotrichum sublineola, a destructive pathogen of cultivated sorghum.</title>
        <authorList>
            <person name="Baroncelli R."/>
            <person name="Sanz-Martin J.M."/>
            <person name="Rech G.E."/>
            <person name="Sukno S.A."/>
            <person name="Thon M.R."/>
        </authorList>
    </citation>
    <scope>NUCLEOTIDE SEQUENCE [LARGE SCALE GENOMIC DNA]</scope>
    <source>
        <strain evidence="3">TX430BB</strain>
    </source>
</reference>
<feature type="region of interest" description="Disordered" evidence="1">
    <location>
        <begin position="20"/>
        <end position="78"/>
    </location>
</feature>
<dbReference type="OMA" id="EHACYRC"/>
<dbReference type="HOGENOM" id="CLU_936930_0_0_1"/>